<dbReference type="KEGG" id="psym:J1N51_11620"/>
<dbReference type="SUPFAM" id="SSF141868">
    <property type="entry name" value="EAL domain-like"/>
    <property type="match status" value="1"/>
</dbReference>
<dbReference type="AlphaFoldDB" id="A0A975HHP9"/>
<dbReference type="Proteomes" id="UP000682739">
    <property type="component" value="Chromosome"/>
</dbReference>
<reference evidence="4" key="1">
    <citation type="submission" date="2021-03" db="EMBL/GenBank/DDBJ databases">
        <title>Description of Psychrosphaera ytuae sp. nov. isolated from deep sea sediment of South China Sea.</title>
        <authorList>
            <person name="Zhang J."/>
            <person name="Xu X.-D."/>
        </authorList>
    </citation>
    <scope>NUCLEOTIDE SEQUENCE</scope>
    <source>
        <strain evidence="4">MTZ26</strain>
    </source>
</reference>
<evidence type="ECO:0000313" key="4">
    <source>
        <dbReference type="EMBL" id="QTH63375.1"/>
    </source>
</evidence>
<feature type="domain" description="GGDEF" evidence="3">
    <location>
        <begin position="186"/>
        <end position="323"/>
    </location>
</feature>
<protein>
    <submittedName>
        <fullName evidence="4">EAL domain-containing protein</fullName>
    </submittedName>
</protein>
<dbReference type="PROSITE" id="PS50112">
    <property type="entry name" value="PAS"/>
    <property type="match status" value="1"/>
</dbReference>
<sequence>MAGLLAIMAYGKWITMSLTFHNNRRQTFIDSLMENTKEGIWIANKDREIEQVNNAFTEITGIKSEDALNKCFKIMKDSGRNYEVENLIWQEVVKSGFWHGEIWSYREDGQRVSFDMSVTRVSTESKLSKKIDIKYVGMITDVTDRKQNEQAMHQLATRDQLTTLPNRTLFVEYIKHSISTVQSNLPHFAIAFIDLDHFKKVNTSIGLLQGDKLIKQVADRLTAVLDPSLTLARLGGDEFALLIPGHLCGNNPIFYIKRVVADIQQEFESVFVLDDAEVNMTTSIGVSIFPNHGTKADQLMRCADTALNRVKISGRNSALIFDHLMDDITSDQLNIESELVAAISNRELVVFYQPVYHTQHHSISGFEALVRWQSPVRGLVPPDQFIPIAEQNGLIRQLDFYVLEQALIKAEEWRQQGVLKGRIAVNISSINFQQADFVEQVSQLVNKVNGDCNFIELELTETAMMKGADLVSKNIDSLKNMGFSIALDDFGTGYSSLLHLRQFNIDKVKIDRSFTKEIELSTQDRNITSVIIQLANALSIEVVAEGVENETQAYILHVMGCFLLQGYLVSRPLPEAQLMMFLEKEIEYLKKVTEKAES</sequence>
<dbReference type="PANTHER" id="PTHR44757">
    <property type="entry name" value="DIGUANYLATE CYCLASE DGCP"/>
    <property type="match status" value="1"/>
</dbReference>
<dbReference type="PANTHER" id="PTHR44757:SF2">
    <property type="entry name" value="BIOFILM ARCHITECTURE MAINTENANCE PROTEIN MBAA"/>
    <property type="match status" value="1"/>
</dbReference>
<feature type="domain" description="EAL" evidence="2">
    <location>
        <begin position="332"/>
        <end position="586"/>
    </location>
</feature>
<dbReference type="PROSITE" id="PS50883">
    <property type="entry name" value="EAL"/>
    <property type="match status" value="1"/>
</dbReference>
<dbReference type="InterPro" id="IPR043128">
    <property type="entry name" value="Rev_trsase/Diguanyl_cyclase"/>
</dbReference>
<dbReference type="CDD" id="cd01948">
    <property type="entry name" value="EAL"/>
    <property type="match status" value="1"/>
</dbReference>
<dbReference type="InterPro" id="IPR029787">
    <property type="entry name" value="Nucleotide_cyclase"/>
</dbReference>
<dbReference type="Pfam" id="PF00563">
    <property type="entry name" value="EAL"/>
    <property type="match status" value="1"/>
</dbReference>
<evidence type="ECO:0000259" key="2">
    <source>
        <dbReference type="PROSITE" id="PS50883"/>
    </source>
</evidence>
<dbReference type="CDD" id="cd01949">
    <property type="entry name" value="GGDEF"/>
    <property type="match status" value="1"/>
</dbReference>
<dbReference type="Gene3D" id="3.30.70.270">
    <property type="match status" value="1"/>
</dbReference>
<dbReference type="RefSeq" id="WP_208831432.1">
    <property type="nucleotide sequence ID" value="NZ_CP072110.1"/>
</dbReference>
<dbReference type="InterPro" id="IPR052155">
    <property type="entry name" value="Biofilm_reg_signaling"/>
</dbReference>
<evidence type="ECO:0000259" key="1">
    <source>
        <dbReference type="PROSITE" id="PS50112"/>
    </source>
</evidence>
<dbReference type="EMBL" id="CP072110">
    <property type="protein sequence ID" value="QTH63375.1"/>
    <property type="molecule type" value="Genomic_DNA"/>
</dbReference>
<dbReference type="InterPro" id="IPR000014">
    <property type="entry name" value="PAS"/>
</dbReference>
<name>A0A975HHP9_9GAMM</name>
<dbReference type="SUPFAM" id="SSF55785">
    <property type="entry name" value="PYP-like sensor domain (PAS domain)"/>
    <property type="match status" value="1"/>
</dbReference>
<accession>A0A975HHP9</accession>
<dbReference type="NCBIfam" id="TIGR00254">
    <property type="entry name" value="GGDEF"/>
    <property type="match status" value="1"/>
</dbReference>
<feature type="domain" description="PAS" evidence="1">
    <location>
        <begin position="25"/>
        <end position="70"/>
    </location>
</feature>
<evidence type="ECO:0000259" key="3">
    <source>
        <dbReference type="PROSITE" id="PS50887"/>
    </source>
</evidence>
<dbReference type="SMART" id="SM00052">
    <property type="entry name" value="EAL"/>
    <property type="match status" value="1"/>
</dbReference>
<dbReference type="InterPro" id="IPR000160">
    <property type="entry name" value="GGDEF_dom"/>
</dbReference>
<dbReference type="InterPro" id="IPR035919">
    <property type="entry name" value="EAL_sf"/>
</dbReference>
<dbReference type="NCBIfam" id="TIGR00229">
    <property type="entry name" value="sensory_box"/>
    <property type="match status" value="1"/>
</dbReference>
<keyword evidence="5" id="KW-1185">Reference proteome</keyword>
<gene>
    <name evidence="4" type="ORF">J1N51_11620</name>
</gene>
<evidence type="ECO:0000313" key="5">
    <source>
        <dbReference type="Proteomes" id="UP000682739"/>
    </source>
</evidence>
<dbReference type="PROSITE" id="PS50887">
    <property type="entry name" value="GGDEF"/>
    <property type="match status" value="1"/>
</dbReference>
<dbReference type="InterPro" id="IPR001633">
    <property type="entry name" value="EAL_dom"/>
</dbReference>
<proteinExistence type="predicted"/>
<dbReference type="Gene3D" id="3.30.450.20">
    <property type="entry name" value="PAS domain"/>
    <property type="match status" value="1"/>
</dbReference>
<dbReference type="SUPFAM" id="SSF55073">
    <property type="entry name" value="Nucleotide cyclase"/>
    <property type="match status" value="1"/>
</dbReference>
<dbReference type="Gene3D" id="3.20.20.450">
    <property type="entry name" value="EAL domain"/>
    <property type="match status" value="1"/>
</dbReference>
<dbReference type="SMART" id="SM00267">
    <property type="entry name" value="GGDEF"/>
    <property type="match status" value="1"/>
</dbReference>
<dbReference type="Pfam" id="PF00990">
    <property type="entry name" value="GGDEF"/>
    <property type="match status" value="1"/>
</dbReference>
<dbReference type="InterPro" id="IPR035965">
    <property type="entry name" value="PAS-like_dom_sf"/>
</dbReference>
<dbReference type="Pfam" id="PF13426">
    <property type="entry name" value="PAS_9"/>
    <property type="match status" value="1"/>
</dbReference>
<organism evidence="4 5">
    <name type="scientific">Psychrosphaera ytuae</name>
    <dbReference type="NCBI Taxonomy" id="2820710"/>
    <lineage>
        <taxon>Bacteria</taxon>
        <taxon>Pseudomonadati</taxon>
        <taxon>Pseudomonadota</taxon>
        <taxon>Gammaproteobacteria</taxon>
        <taxon>Alteromonadales</taxon>
        <taxon>Pseudoalteromonadaceae</taxon>
        <taxon>Psychrosphaera</taxon>
    </lineage>
</organism>